<dbReference type="PANTHER" id="PTHR12534">
    <property type="entry name" value="30S RIBOSOMAL PROTEIN S2 PROKARYOTIC AND ORGANELLAR"/>
    <property type="match status" value="1"/>
</dbReference>
<sequence>MGRTTNIKETNMSENVQKEAKKEIVSKQKLLEAGTYFGHRTAQWNPKMKPYIHMAKKGTHIIDIQQTQRTLEFAYQIISKFASRDASFIFVGTRKQSKKAVKENALRVRQSYVSERWLGGILTNNRTIFQRVRRMQELERLQEAGYVGYTKKEGVLFTKELEKLQRNLNGIRNMKGRPHVMIVVDPQHDLNAVKEARRLGMKIVGITDTNCDPSLVDIAIPANDDSAKSITLILTILADAIASAKGGTELFAFKSDEEIVLPEEPRKERTFNRGPRRFNDNRRPFNRNERTNTRREEPKKEEVKKEVKEESKDLSSHTVAELREMAKAKKLKGYSTLKKAELIEALKA</sequence>
<keyword evidence="2 5" id="KW-0689">Ribosomal protein</keyword>
<dbReference type="InterPro" id="IPR001865">
    <property type="entry name" value="Ribosomal_uS2"/>
</dbReference>
<protein>
    <recommendedName>
        <fullName evidence="4 5">Small ribosomal subunit protein uS2</fullName>
    </recommendedName>
</protein>
<dbReference type="EMBL" id="PSZO01000001">
    <property type="protein sequence ID" value="TCG12061.1"/>
    <property type="molecule type" value="Genomic_DNA"/>
</dbReference>
<dbReference type="Pfam" id="PF07498">
    <property type="entry name" value="Rho_N"/>
    <property type="match status" value="1"/>
</dbReference>
<dbReference type="Gene3D" id="1.10.720.30">
    <property type="entry name" value="SAP domain"/>
    <property type="match status" value="1"/>
</dbReference>
<dbReference type="HAMAP" id="MF_00291_B">
    <property type="entry name" value="Ribosomal_uS2_B"/>
    <property type="match status" value="1"/>
</dbReference>
<evidence type="ECO:0000256" key="2">
    <source>
        <dbReference type="ARBA" id="ARBA00022980"/>
    </source>
</evidence>
<evidence type="ECO:0000313" key="9">
    <source>
        <dbReference type="Proteomes" id="UP000294192"/>
    </source>
</evidence>
<dbReference type="InterPro" id="IPR011112">
    <property type="entry name" value="Rho-like_N"/>
</dbReference>
<dbReference type="InterPro" id="IPR036361">
    <property type="entry name" value="SAP_dom_sf"/>
</dbReference>
<evidence type="ECO:0000259" key="7">
    <source>
        <dbReference type="Pfam" id="PF07498"/>
    </source>
</evidence>
<dbReference type="GO" id="GO:0015935">
    <property type="term" value="C:small ribosomal subunit"/>
    <property type="evidence" value="ECO:0007669"/>
    <property type="project" value="InterPro"/>
</dbReference>
<dbReference type="PRINTS" id="PR00395">
    <property type="entry name" value="RIBOSOMALS2"/>
</dbReference>
<feature type="region of interest" description="Disordered" evidence="6">
    <location>
        <begin position="264"/>
        <end position="318"/>
    </location>
</feature>
<keyword evidence="3 5" id="KW-0687">Ribonucleoprotein</keyword>
<dbReference type="Pfam" id="PF00318">
    <property type="entry name" value="Ribosomal_S2"/>
    <property type="match status" value="1"/>
</dbReference>
<dbReference type="GO" id="GO:0003735">
    <property type="term" value="F:structural constituent of ribosome"/>
    <property type="evidence" value="ECO:0007669"/>
    <property type="project" value="InterPro"/>
</dbReference>
<dbReference type="Gene3D" id="1.10.287.610">
    <property type="entry name" value="Helix hairpin bin"/>
    <property type="match status" value="1"/>
</dbReference>
<dbReference type="SUPFAM" id="SSF52313">
    <property type="entry name" value="Ribosomal protein S2"/>
    <property type="match status" value="1"/>
</dbReference>
<dbReference type="AlphaFoldDB" id="A0A4R0XMW9"/>
<proteinExistence type="inferred from homology"/>
<dbReference type="OrthoDB" id="9808036at2"/>
<organism evidence="8 9">
    <name type="scientific">Mycoplasma marinum</name>
    <dbReference type="NCBI Taxonomy" id="1937190"/>
    <lineage>
        <taxon>Bacteria</taxon>
        <taxon>Bacillati</taxon>
        <taxon>Mycoplasmatota</taxon>
        <taxon>Mollicutes</taxon>
        <taxon>Mycoplasmataceae</taxon>
        <taxon>Mycoplasma</taxon>
    </lineage>
</organism>
<dbReference type="GO" id="GO:0006412">
    <property type="term" value="P:translation"/>
    <property type="evidence" value="ECO:0007669"/>
    <property type="project" value="UniProtKB-UniRule"/>
</dbReference>
<dbReference type="CDD" id="cd01425">
    <property type="entry name" value="RPS2"/>
    <property type="match status" value="1"/>
</dbReference>
<evidence type="ECO:0000256" key="6">
    <source>
        <dbReference type="SAM" id="MobiDB-lite"/>
    </source>
</evidence>
<keyword evidence="9" id="KW-1185">Reference proteome</keyword>
<accession>A0A4R0XMW9</accession>
<comment type="similarity">
    <text evidence="1 5">Belongs to the universal ribosomal protein uS2 family.</text>
</comment>
<gene>
    <name evidence="5 8" type="primary">rpsB</name>
    <name evidence="8" type="ORF">C4B24_00315</name>
</gene>
<feature type="domain" description="Rho termination factor-like N-terminal" evidence="7">
    <location>
        <begin position="313"/>
        <end position="347"/>
    </location>
</feature>
<evidence type="ECO:0000256" key="4">
    <source>
        <dbReference type="ARBA" id="ARBA00035256"/>
    </source>
</evidence>
<dbReference type="Proteomes" id="UP000294192">
    <property type="component" value="Unassembled WGS sequence"/>
</dbReference>
<evidence type="ECO:0000313" key="8">
    <source>
        <dbReference type="EMBL" id="TCG12061.1"/>
    </source>
</evidence>
<dbReference type="Gene3D" id="3.40.50.10490">
    <property type="entry name" value="Glucose-6-phosphate isomerase like protein, domain 1"/>
    <property type="match status" value="1"/>
</dbReference>
<evidence type="ECO:0000256" key="1">
    <source>
        <dbReference type="ARBA" id="ARBA00006242"/>
    </source>
</evidence>
<dbReference type="GO" id="GO:0006353">
    <property type="term" value="P:DNA-templated transcription termination"/>
    <property type="evidence" value="ECO:0007669"/>
    <property type="project" value="InterPro"/>
</dbReference>
<dbReference type="InterPro" id="IPR023591">
    <property type="entry name" value="Ribosomal_uS2_flav_dom_sf"/>
</dbReference>
<evidence type="ECO:0000256" key="3">
    <source>
        <dbReference type="ARBA" id="ARBA00023274"/>
    </source>
</evidence>
<dbReference type="PANTHER" id="PTHR12534:SF0">
    <property type="entry name" value="SMALL RIBOSOMAL SUBUNIT PROTEIN US2M"/>
    <property type="match status" value="1"/>
</dbReference>
<evidence type="ECO:0000256" key="5">
    <source>
        <dbReference type="HAMAP-Rule" id="MF_00291"/>
    </source>
</evidence>
<comment type="caution">
    <text evidence="8">The sequence shown here is derived from an EMBL/GenBank/DDBJ whole genome shotgun (WGS) entry which is preliminary data.</text>
</comment>
<name>A0A4R0XMW9_9MOLU</name>
<reference evidence="8 9" key="1">
    <citation type="submission" date="2018-02" db="EMBL/GenBank/DDBJ databases">
        <title>Mycoplasma marinum and Mycoplasma todarodis sp. nov., moderately halophilic and psychrotolerant mycoplasmas isolated from cephalopods.</title>
        <authorList>
            <person name="Viver T."/>
        </authorList>
    </citation>
    <scope>NUCLEOTIDE SEQUENCE [LARGE SCALE GENOMIC DNA]</scope>
    <source>
        <strain evidence="8 9">PE</strain>
    </source>
</reference>
<dbReference type="NCBIfam" id="TIGR01011">
    <property type="entry name" value="rpsB_bact"/>
    <property type="match status" value="1"/>
</dbReference>
<dbReference type="InterPro" id="IPR005706">
    <property type="entry name" value="Ribosomal_uS2_bac/mit/plastid"/>
</dbReference>